<name>A0A5E4TZX6_9BURK</name>
<organism evidence="2 3">
    <name type="scientific">Pandoraea communis</name>
    <dbReference type="NCBI Taxonomy" id="2508297"/>
    <lineage>
        <taxon>Bacteria</taxon>
        <taxon>Pseudomonadati</taxon>
        <taxon>Pseudomonadota</taxon>
        <taxon>Betaproteobacteria</taxon>
        <taxon>Burkholderiales</taxon>
        <taxon>Burkholderiaceae</taxon>
        <taxon>Pandoraea</taxon>
    </lineage>
</organism>
<feature type="region of interest" description="Disordered" evidence="1">
    <location>
        <begin position="1"/>
        <end position="21"/>
    </location>
</feature>
<evidence type="ECO:0000256" key="1">
    <source>
        <dbReference type="SAM" id="MobiDB-lite"/>
    </source>
</evidence>
<dbReference type="EMBL" id="CABPSJ010000002">
    <property type="protein sequence ID" value="VVD91439.1"/>
    <property type="molecule type" value="Genomic_DNA"/>
</dbReference>
<proteinExistence type="predicted"/>
<gene>
    <name evidence="2" type="ORF">PCO31110_01640</name>
</gene>
<accession>A0A5E4TZX6</accession>
<reference evidence="2 3" key="1">
    <citation type="submission" date="2019-08" db="EMBL/GenBank/DDBJ databases">
        <authorList>
            <person name="Peeters C."/>
        </authorList>
    </citation>
    <scope>NUCLEOTIDE SEQUENCE [LARGE SCALE GENOMIC DNA]</scope>
    <source>
        <strain evidence="2 3">LMG 31110</strain>
    </source>
</reference>
<sequence>MSEHDDNWNEPEAEYDDEHNACPHGIAPKWDCDWCERPEK</sequence>
<dbReference type="AlphaFoldDB" id="A0A5E4TZX6"/>
<dbReference type="Proteomes" id="UP000337189">
    <property type="component" value="Unassembled WGS sequence"/>
</dbReference>
<protein>
    <submittedName>
        <fullName evidence="2">Uncharacterized protein</fullName>
    </submittedName>
</protein>
<evidence type="ECO:0000313" key="2">
    <source>
        <dbReference type="EMBL" id="VVD91439.1"/>
    </source>
</evidence>
<feature type="compositionally biased region" description="Acidic residues" evidence="1">
    <location>
        <begin position="8"/>
        <end position="17"/>
    </location>
</feature>
<evidence type="ECO:0000313" key="3">
    <source>
        <dbReference type="Proteomes" id="UP000337189"/>
    </source>
</evidence>